<gene>
    <name evidence="4" type="ORF">PBLR_12726</name>
</gene>
<dbReference type="PIRSF" id="PIRSF016838">
    <property type="entry name" value="PafC"/>
    <property type="match status" value="1"/>
</dbReference>
<reference evidence="5" key="1">
    <citation type="submission" date="2018-08" db="EMBL/GenBank/DDBJ databases">
        <authorList>
            <person name="Chevrot R."/>
        </authorList>
    </citation>
    <scope>NUCLEOTIDE SEQUENCE [LARGE SCALE GENOMIC DNA]</scope>
</reference>
<feature type="domain" description="WCX" evidence="3">
    <location>
        <begin position="239"/>
        <end position="312"/>
    </location>
</feature>
<dbReference type="Pfam" id="PF25583">
    <property type="entry name" value="WCX"/>
    <property type="match status" value="1"/>
</dbReference>
<dbReference type="SUPFAM" id="SSF46785">
    <property type="entry name" value="Winged helix' DNA-binding domain"/>
    <property type="match status" value="1"/>
</dbReference>
<dbReference type="PANTHER" id="PTHR34580">
    <property type="match status" value="1"/>
</dbReference>
<dbReference type="Pfam" id="PF13280">
    <property type="entry name" value="WYL"/>
    <property type="match status" value="1"/>
</dbReference>
<dbReference type="InterPro" id="IPR057727">
    <property type="entry name" value="WCX_dom"/>
</dbReference>
<sequence length="324" mass="37595">MKRIDRLIAIIIALQHRSETAQSLAEKFEVSRRTIIRDMQALGEMGVPLYATAGSSGGYRLMDGYKLQPLQLSTTEALTVLFALQGMTQLPDSPFNQERWTVMDKLKQIVSSEVLTEVEPMLERVELSVPTRNYRAPQLKQLIAHLSQAKPKWLHIFYRSQKHQRWLYVQPKRIYSAHGFWYCEAYSLTHGEDRSFRVDRMSQISIAEDEDVRTVQGNGDNGKVSQVKRNLEAVKKEDPIRIRAKLTYRGMLLVEQDEHIGELVHEIGEDVGEVEFNCPRSEWEWAQRFFYGLGLDAEVLDPVELREAIYKHAYQVYERYKGTT</sequence>
<name>A0A383RCU0_PAEAL</name>
<evidence type="ECO:0000259" key="3">
    <source>
        <dbReference type="Pfam" id="PF25583"/>
    </source>
</evidence>
<feature type="domain" description="Helix-turn-helix type 11" evidence="1">
    <location>
        <begin position="6"/>
        <end position="60"/>
    </location>
</feature>
<dbReference type="PROSITE" id="PS52050">
    <property type="entry name" value="WYL"/>
    <property type="match status" value="1"/>
</dbReference>
<protein>
    <submittedName>
        <fullName evidence="4">DeoR faimly transcriptional regulator</fullName>
    </submittedName>
</protein>
<dbReference type="Gene3D" id="1.10.10.10">
    <property type="entry name" value="Winged helix-like DNA-binding domain superfamily/Winged helix DNA-binding domain"/>
    <property type="match status" value="1"/>
</dbReference>
<dbReference type="InterPro" id="IPR028349">
    <property type="entry name" value="PafC-like"/>
</dbReference>
<organism evidence="4 5">
    <name type="scientific">Paenibacillus alvei</name>
    <name type="common">Bacillus alvei</name>
    <dbReference type="NCBI Taxonomy" id="44250"/>
    <lineage>
        <taxon>Bacteria</taxon>
        <taxon>Bacillati</taxon>
        <taxon>Bacillota</taxon>
        <taxon>Bacilli</taxon>
        <taxon>Bacillales</taxon>
        <taxon>Paenibacillaceae</taxon>
        <taxon>Paenibacillus</taxon>
    </lineage>
</organism>
<proteinExistence type="predicted"/>
<dbReference type="PANTHER" id="PTHR34580:SF1">
    <property type="entry name" value="PROTEIN PAFC"/>
    <property type="match status" value="1"/>
</dbReference>
<dbReference type="InterPro" id="IPR036390">
    <property type="entry name" value="WH_DNA-bd_sf"/>
</dbReference>
<dbReference type="Pfam" id="PF08279">
    <property type="entry name" value="HTH_11"/>
    <property type="match status" value="1"/>
</dbReference>
<dbReference type="InterPro" id="IPR036388">
    <property type="entry name" value="WH-like_DNA-bd_sf"/>
</dbReference>
<evidence type="ECO:0000313" key="4">
    <source>
        <dbReference type="EMBL" id="SYX84304.1"/>
    </source>
</evidence>
<dbReference type="InterPro" id="IPR013196">
    <property type="entry name" value="HTH_11"/>
</dbReference>
<evidence type="ECO:0000313" key="5">
    <source>
        <dbReference type="Proteomes" id="UP000304148"/>
    </source>
</evidence>
<evidence type="ECO:0000259" key="1">
    <source>
        <dbReference type="Pfam" id="PF08279"/>
    </source>
</evidence>
<dbReference type="InterPro" id="IPR051534">
    <property type="entry name" value="CBASS_pafABC_assoc_protein"/>
</dbReference>
<evidence type="ECO:0000259" key="2">
    <source>
        <dbReference type="Pfam" id="PF13280"/>
    </source>
</evidence>
<dbReference type="Proteomes" id="UP000304148">
    <property type="component" value="Chromosome"/>
</dbReference>
<dbReference type="InterPro" id="IPR026881">
    <property type="entry name" value="WYL_dom"/>
</dbReference>
<accession>A0A383RCU0</accession>
<dbReference type="RefSeq" id="WP_138186257.1">
    <property type="nucleotide sequence ID" value="NZ_LS992241.1"/>
</dbReference>
<feature type="domain" description="WYL" evidence="2">
    <location>
        <begin position="153"/>
        <end position="204"/>
    </location>
</feature>
<dbReference type="EMBL" id="LS992241">
    <property type="protein sequence ID" value="SYX84304.1"/>
    <property type="molecule type" value="Genomic_DNA"/>
</dbReference>
<dbReference type="AlphaFoldDB" id="A0A383RCU0"/>